<protein>
    <recommendedName>
        <fullName evidence="4">RING-type E3 ubiquitin transferase</fullName>
        <ecNumber evidence="4">2.3.2.27</ecNumber>
    </recommendedName>
</protein>
<dbReference type="Pfam" id="PF07714">
    <property type="entry name" value="PK_Tyr_Ser-Thr"/>
    <property type="match status" value="1"/>
</dbReference>
<dbReference type="SUPFAM" id="SSF57850">
    <property type="entry name" value="RING/U-box"/>
    <property type="match status" value="1"/>
</dbReference>
<dbReference type="EC" id="2.3.2.27" evidence="4"/>
<dbReference type="InterPro" id="IPR017441">
    <property type="entry name" value="Protein_kinase_ATP_BS"/>
</dbReference>
<proteinExistence type="predicted"/>
<comment type="pathway">
    <text evidence="3">Protein modification; protein ubiquitination.</text>
</comment>
<feature type="region of interest" description="Disordered" evidence="9">
    <location>
        <begin position="58"/>
        <end position="78"/>
    </location>
</feature>
<dbReference type="Proteomes" id="UP001341840">
    <property type="component" value="Unassembled WGS sequence"/>
</dbReference>
<feature type="domain" description="U-box" evidence="11">
    <location>
        <begin position="721"/>
        <end position="792"/>
    </location>
</feature>
<reference evidence="12 13" key="1">
    <citation type="journal article" date="2023" name="Plants (Basel)">
        <title>Bridging the Gap: Combining Genomics and Transcriptomics Approaches to Understand Stylosanthes scabra, an Orphan Legume from the Brazilian Caatinga.</title>
        <authorList>
            <person name="Ferreira-Neto J.R.C."/>
            <person name="da Silva M.D."/>
            <person name="Binneck E."/>
            <person name="de Melo N.F."/>
            <person name="da Silva R.H."/>
            <person name="de Melo A.L.T.M."/>
            <person name="Pandolfi V."/>
            <person name="Bustamante F.O."/>
            <person name="Brasileiro-Vidal A.C."/>
            <person name="Benko-Iseppon A.M."/>
        </authorList>
    </citation>
    <scope>NUCLEOTIDE SEQUENCE [LARGE SCALE GENOMIC DNA]</scope>
    <source>
        <tissue evidence="12">Leaves</tissue>
    </source>
</reference>
<dbReference type="PANTHER" id="PTHR45647">
    <property type="entry name" value="OS02G0152300 PROTEIN"/>
    <property type="match status" value="1"/>
</dbReference>
<dbReference type="Gene3D" id="3.30.200.20">
    <property type="entry name" value="Phosphorylase Kinase, domain 1"/>
    <property type="match status" value="1"/>
</dbReference>
<gene>
    <name evidence="12" type="ORF">PIB30_044879</name>
</gene>
<name>A0ABU6RG32_9FABA</name>
<feature type="binding site" evidence="7">
    <location>
        <position position="466"/>
    </location>
    <ligand>
        <name>ATP</name>
        <dbReference type="ChEBI" id="CHEBI:30616"/>
    </ligand>
</feature>
<comment type="catalytic activity">
    <reaction evidence="1">
        <text>S-ubiquitinyl-[E2 ubiquitin-conjugating enzyme]-L-cysteine + [acceptor protein]-L-lysine = [E2 ubiquitin-conjugating enzyme]-L-cysteine + N(6)-ubiquitinyl-[acceptor protein]-L-lysine.</text>
        <dbReference type="EC" id="2.3.2.27"/>
    </reaction>
</comment>
<evidence type="ECO:0000313" key="12">
    <source>
        <dbReference type="EMBL" id="MED6122964.1"/>
    </source>
</evidence>
<dbReference type="InterPro" id="IPR003613">
    <property type="entry name" value="Ubox_domain"/>
</dbReference>
<comment type="function">
    <text evidence="2">Functions as an E3 ubiquitin ligase.</text>
</comment>
<feature type="domain" description="Protein kinase" evidence="10">
    <location>
        <begin position="439"/>
        <end position="704"/>
    </location>
</feature>
<dbReference type="Pfam" id="PF04564">
    <property type="entry name" value="U-box"/>
    <property type="match status" value="1"/>
</dbReference>
<keyword evidence="6" id="KW-0833">Ubl conjugation pathway</keyword>
<dbReference type="Gene3D" id="1.10.510.10">
    <property type="entry name" value="Transferase(Phosphotransferase) domain 1"/>
    <property type="match status" value="1"/>
</dbReference>
<feature type="compositionally biased region" description="Basic and acidic residues" evidence="9">
    <location>
        <begin position="66"/>
        <end position="78"/>
    </location>
</feature>
<feature type="coiled-coil region" evidence="8">
    <location>
        <begin position="314"/>
        <end position="404"/>
    </location>
</feature>
<evidence type="ECO:0000259" key="11">
    <source>
        <dbReference type="PROSITE" id="PS51698"/>
    </source>
</evidence>
<comment type="caution">
    <text evidence="12">The sequence shown here is derived from an EMBL/GenBank/DDBJ whole genome shotgun (WGS) entry which is preliminary data.</text>
</comment>
<evidence type="ECO:0000256" key="9">
    <source>
        <dbReference type="SAM" id="MobiDB-lite"/>
    </source>
</evidence>
<dbReference type="PROSITE" id="PS51698">
    <property type="entry name" value="U_BOX"/>
    <property type="match status" value="1"/>
</dbReference>
<evidence type="ECO:0000256" key="8">
    <source>
        <dbReference type="SAM" id="Coils"/>
    </source>
</evidence>
<dbReference type="CDD" id="cd16655">
    <property type="entry name" value="RING-Ubox_WDSUB1-like"/>
    <property type="match status" value="1"/>
</dbReference>
<keyword evidence="8" id="KW-0175">Coiled coil</keyword>
<evidence type="ECO:0000256" key="4">
    <source>
        <dbReference type="ARBA" id="ARBA00012483"/>
    </source>
</evidence>
<organism evidence="12 13">
    <name type="scientific">Stylosanthes scabra</name>
    <dbReference type="NCBI Taxonomy" id="79078"/>
    <lineage>
        <taxon>Eukaryota</taxon>
        <taxon>Viridiplantae</taxon>
        <taxon>Streptophyta</taxon>
        <taxon>Embryophyta</taxon>
        <taxon>Tracheophyta</taxon>
        <taxon>Spermatophyta</taxon>
        <taxon>Magnoliopsida</taxon>
        <taxon>eudicotyledons</taxon>
        <taxon>Gunneridae</taxon>
        <taxon>Pentapetalae</taxon>
        <taxon>rosids</taxon>
        <taxon>fabids</taxon>
        <taxon>Fabales</taxon>
        <taxon>Fabaceae</taxon>
        <taxon>Papilionoideae</taxon>
        <taxon>50 kb inversion clade</taxon>
        <taxon>dalbergioids sensu lato</taxon>
        <taxon>Dalbergieae</taxon>
        <taxon>Pterocarpus clade</taxon>
        <taxon>Stylosanthes</taxon>
    </lineage>
</organism>
<dbReference type="InterPro" id="IPR001245">
    <property type="entry name" value="Ser-Thr/Tyr_kinase_cat_dom"/>
</dbReference>
<feature type="region of interest" description="Disordered" evidence="9">
    <location>
        <begin position="1"/>
        <end position="21"/>
    </location>
</feature>
<dbReference type="EMBL" id="JASCZI010030478">
    <property type="protein sequence ID" value="MED6122964.1"/>
    <property type="molecule type" value="Genomic_DNA"/>
</dbReference>
<evidence type="ECO:0000256" key="2">
    <source>
        <dbReference type="ARBA" id="ARBA00003861"/>
    </source>
</evidence>
<dbReference type="PANTHER" id="PTHR45647:SF22">
    <property type="entry name" value="U-BOX DOMAIN-CONTAINING PROTEIN 32"/>
    <property type="match status" value="1"/>
</dbReference>
<dbReference type="InterPro" id="IPR013083">
    <property type="entry name" value="Znf_RING/FYVE/PHD"/>
</dbReference>
<keyword evidence="5" id="KW-0808">Transferase</keyword>
<evidence type="ECO:0000256" key="1">
    <source>
        <dbReference type="ARBA" id="ARBA00000900"/>
    </source>
</evidence>
<keyword evidence="7" id="KW-0547">Nucleotide-binding</keyword>
<dbReference type="SMART" id="SM00504">
    <property type="entry name" value="Ubox"/>
    <property type="match status" value="1"/>
</dbReference>
<dbReference type="InterPro" id="IPR011009">
    <property type="entry name" value="Kinase-like_dom_sf"/>
</dbReference>
<dbReference type="Gene3D" id="3.40.50.620">
    <property type="entry name" value="HUPs"/>
    <property type="match status" value="1"/>
</dbReference>
<evidence type="ECO:0000313" key="13">
    <source>
        <dbReference type="Proteomes" id="UP001341840"/>
    </source>
</evidence>
<evidence type="ECO:0000256" key="5">
    <source>
        <dbReference type="ARBA" id="ARBA00022679"/>
    </source>
</evidence>
<dbReference type="Gene3D" id="3.30.40.10">
    <property type="entry name" value="Zinc/RING finger domain, C3HC4 (zinc finger)"/>
    <property type="match status" value="1"/>
</dbReference>
<evidence type="ECO:0000256" key="3">
    <source>
        <dbReference type="ARBA" id="ARBA00004906"/>
    </source>
</evidence>
<evidence type="ECO:0000256" key="7">
    <source>
        <dbReference type="PROSITE-ProRule" id="PRU10141"/>
    </source>
</evidence>
<keyword evidence="7" id="KW-0067">ATP-binding</keyword>
<keyword evidence="13" id="KW-1185">Reference proteome</keyword>
<dbReference type="PROSITE" id="PS00107">
    <property type="entry name" value="PROTEIN_KINASE_ATP"/>
    <property type="match status" value="1"/>
</dbReference>
<dbReference type="PROSITE" id="PS50011">
    <property type="entry name" value="PROTEIN_KINASE_DOM"/>
    <property type="match status" value="1"/>
</dbReference>
<dbReference type="InterPro" id="IPR014729">
    <property type="entry name" value="Rossmann-like_a/b/a_fold"/>
</dbReference>
<evidence type="ECO:0000256" key="6">
    <source>
        <dbReference type="ARBA" id="ARBA00022786"/>
    </source>
</evidence>
<dbReference type="SUPFAM" id="SSF56112">
    <property type="entry name" value="Protein kinase-like (PK-like)"/>
    <property type="match status" value="1"/>
</dbReference>
<dbReference type="InterPro" id="IPR051348">
    <property type="entry name" value="U-box_ubiquitin_ligases"/>
</dbReference>
<sequence>MGSIQLQLPEAEQQHRDTDTDTDTVYVAVGNNIRKTQQLLHWASHNFPSKSICLLHVHHPHPHRNPSRDETQYHSFSDHESKKMHELLDQYVANLVQTGVRVYKLLIEMDNTEKGIMEAIAQHNIRLLVIGAAAETYNLGKPAEQESAKSIPSLKQAFPSCNIWFICDGIIKCTRVDSKLTPEIETAPPLLVLNSHAEAEQSQKFESESIPDGLEHLDSDDVEEIETFSSHGSLCSKWSSISVTDSSNLTGLLFHEEEVDDEIEDNSKINGRLEESTRDTKSMRRKEFEQALKQWKVKERTLEKGEVLEIESLCTKEKNKRREVEEQLAREKEELQKTKNQQDEIMHGLLAVQEQNSALENQLSETQNTAKELEEKILSAVDLLISFKEKRDRLQIECANAAKQVQVLREFGKSHTAFSYAVEFPVFSFMEINEATNDFDPSWKIGEGRYGSVYKGVLRNMHVAIKMLPSYGCQSQLEFERQVAVLSQVRHRNLLTLIGTCAESRSLVYEYLNNGSLEGHLARKEKSPLPWQIRISIAADICSALIFLHSSEPSIIHGNLKASKVLLDANFVAKLADIGIRGLVEKNVDSADTTRTHSHSNESLAYVDPEYVATDKFTPESDVYSFGILLLQLLTGRPLLGLVKDVKCALEKDNLEAVLDFSAGEWPLDQTIHLAYLALRCCDKSWLNRPDLTSDIWGVLEPFKTMCMNMPPYLTSKKHRRTPSHFVCPIVQEVMEDPYIAADGFTYEAEAIREWLDSGHDTSPMTNLKLEHTNLVPNYALHNAIQEWQQLQ</sequence>
<dbReference type="SUPFAM" id="SSF52402">
    <property type="entry name" value="Adenine nucleotide alpha hydrolases-like"/>
    <property type="match status" value="1"/>
</dbReference>
<accession>A0ABU6RG32</accession>
<dbReference type="InterPro" id="IPR000719">
    <property type="entry name" value="Prot_kinase_dom"/>
</dbReference>
<evidence type="ECO:0000259" key="10">
    <source>
        <dbReference type="PROSITE" id="PS50011"/>
    </source>
</evidence>